<evidence type="ECO:0000256" key="1">
    <source>
        <dbReference type="SAM" id="SignalP"/>
    </source>
</evidence>
<proteinExistence type="predicted"/>
<dbReference type="InterPro" id="IPR032811">
    <property type="entry name" value="Put_conjugal_transfer"/>
</dbReference>
<evidence type="ECO:0000313" key="3">
    <source>
        <dbReference type="Proteomes" id="UP000765845"/>
    </source>
</evidence>
<dbReference type="EMBL" id="JAAWWK010000007">
    <property type="protein sequence ID" value="NKI19368.1"/>
    <property type="molecule type" value="Genomic_DNA"/>
</dbReference>
<comment type="caution">
    <text evidence="2">The sequence shown here is derived from an EMBL/GenBank/DDBJ whole genome shotgun (WGS) entry which is preliminary data.</text>
</comment>
<accession>A0ABX1GLU7</accession>
<reference evidence="2 3" key="1">
    <citation type="submission" date="2020-04" db="EMBL/GenBank/DDBJ databases">
        <authorList>
            <person name="Yoon J."/>
        </authorList>
    </citation>
    <scope>NUCLEOTIDE SEQUENCE [LARGE SCALE GENOMIC DNA]</scope>
    <source>
        <strain evidence="2 3">KMU-166</strain>
    </source>
</reference>
<protein>
    <submittedName>
        <fullName evidence="2">Uncharacterized protein</fullName>
    </submittedName>
</protein>
<name>A0ABX1GLU7_9GAMM</name>
<feature type="chain" id="PRO_5045500304" evidence="1">
    <location>
        <begin position="26"/>
        <end position="379"/>
    </location>
</feature>
<feature type="signal peptide" evidence="1">
    <location>
        <begin position="1"/>
        <end position="25"/>
    </location>
</feature>
<dbReference type="Pfam" id="PF13729">
    <property type="entry name" value="TraF_2"/>
    <property type="match status" value="1"/>
</dbReference>
<sequence length="379" mass="42170">MHKRRPLFRHLIALFCAAGSLYPLAASSEAAPPVLSRLIVNPADGRYTAIPDETLLHLSGNFFFDDGDDLLNKALDVKREGEALEARSRGLILIPGDEQAVIDALEELDGATTNLRAEGNMVISSDANEQVHYVAATTLRGSARFYYDPEDENRLRLAVVNALFSTGDLESHLNVAAVVQSYAGLNYQFDTPRFSNTVFAIRAKAQVINLLERRIDYDDYEEKRVYDRDADVSSYFQLNADLALHHRFRHVGLGLIVEDIYTRKMRGVSGSAYQQRSLFRVTADYRRDGGELQLSADLTPRASFAEVPSRRDINVSGAVNLSRRFALIGAYNYVDHSREKDTGSVGIRYTLAPMLRFQLALVAAGPRELGGQLSLQLPL</sequence>
<dbReference type="RefSeq" id="WP_168451886.1">
    <property type="nucleotide sequence ID" value="NZ_JAAWWK010000007.1"/>
</dbReference>
<gene>
    <name evidence="2" type="ORF">HCU74_18330</name>
</gene>
<dbReference type="Proteomes" id="UP000765845">
    <property type="component" value="Unassembled WGS sequence"/>
</dbReference>
<organism evidence="2 3">
    <name type="scientific">Spongiibacter thalassae</name>
    <dbReference type="NCBI Taxonomy" id="2721624"/>
    <lineage>
        <taxon>Bacteria</taxon>
        <taxon>Pseudomonadati</taxon>
        <taxon>Pseudomonadota</taxon>
        <taxon>Gammaproteobacteria</taxon>
        <taxon>Cellvibrionales</taxon>
        <taxon>Spongiibacteraceae</taxon>
        <taxon>Spongiibacter</taxon>
    </lineage>
</organism>
<evidence type="ECO:0000313" key="2">
    <source>
        <dbReference type="EMBL" id="NKI19368.1"/>
    </source>
</evidence>
<keyword evidence="1" id="KW-0732">Signal</keyword>
<keyword evidence="3" id="KW-1185">Reference proteome</keyword>